<comment type="caution">
    <text evidence="3">The sequence shown here is derived from an EMBL/GenBank/DDBJ whole genome shotgun (WGS) entry which is preliminary data.</text>
</comment>
<evidence type="ECO:0000256" key="1">
    <source>
        <dbReference type="SAM" id="Phobius"/>
    </source>
</evidence>
<dbReference type="GO" id="GO:0019171">
    <property type="term" value="F:(3R)-hydroxyacyl-[acyl-carrier-protein] dehydratase activity"/>
    <property type="evidence" value="ECO:0007669"/>
    <property type="project" value="TreeGrafter"/>
</dbReference>
<dbReference type="EMBL" id="BARV01022391">
    <property type="protein sequence ID" value="GAI19796.1"/>
    <property type="molecule type" value="Genomic_DNA"/>
</dbReference>
<protein>
    <recommendedName>
        <fullName evidence="2">MaoC-like domain-containing protein</fullName>
    </recommendedName>
</protein>
<gene>
    <name evidence="3" type="ORF">S06H3_36934</name>
</gene>
<dbReference type="AlphaFoldDB" id="X1MP29"/>
<feature type="transmembrane region" description="Helical" evidence="1">
    <location>
        <begin position="66"/>
        <end position="87"/>
    </location>
</feature>
<sequence>QVMTEKGSSILDKLGVDVGFKTTQMKTVTEADIILTAGISGDFNPLHMCEEYAKKTFFGGRISHGIFPILLLSAAMAKLPGLVVFLSQSVRFLKPVRIGDTITAIAEVIETRKDKGIVTLKNTCANQKGEIVIEGEAVCRLYEPPA</sequence>
<feature type="non-terminal residue" evidence="3">
    <location>
        <position position="1"/>
    </location>
</feature>
<evidence type="ECO:0000259" key="2">
    <source>
        <dbReference type="Pfam" id="PF01575"/>
    </source>
</evidence>
<feature type="domain" description="MaoC-like" evidence="2">
    <location>
        <begin position="20"/>
        <end position="117"/>
    </location>
</feature>
<dbReference type="CDD" id="cd03449">
    <property type="entry name" value="R_hydratase"/>
    <property type="match status" value="1"/>
</dbReference>
<dbReference type="InterPro" id="IPR050965">
    <property type="entry name" value="UPF0336/Enoyl-CoA_hydratase"/>
</dbReference>
<organism evidence="3">
    <name type="scientific">marine sediment metagenome</name>
    <dbReference type="NCBI Taxonomy" id="412755"/>
    <lineage>
        <taxon>unclassified sequences</taxon>
        <taxon>metagenomes</taxon>
        <taxon>ecological metagenomes</taxon>
    </lineage>
</organism>
<keyword evidence="1" id="KW-0812">Transmembrane</keyword>
<dbReference type="Pfam" id="PF01575">
    <property type="entry name" value="MaoC_dehydratas"/>
    <property type="match status" value="1"/>
</dbReference>
<name>X1MP29_9ZZZZ</name>
<keyword evidence="1" id="KW-1133">Transmembrane helix</keyword>
<dbReference type="GO" id="GO:0006633">
    <property type="term" value="P:fatty acid biosynthetic process"/>
    <property type="evidence" value="ECO:0007669"/>
    <property type="project" value="TreeGrafter"/>
</dbReference>
<proteinExistence type="predicted"/>
<reference evidence="3" key="1">
    <citation type="journal article" date="2014" name="Front. Microbiol.">
        <title>High frequency of phylogenetically diverse reductive dehalogenase-homologous genes in deep subseafloor sedimentary metagenomes.</title>
        <authorList>
            <person name="Kawai M."/>
            <person name="Futagami T."/>
            <person name="Toyoda A."/>
            <person name="Takaki Y."/>
            <person name="Nishi S."/>
            <person name="Hori S."/>
            <person name="Arai W."/>
            <person name="Tsubouchi T."/>
            <person name="Morono Y."/>
            <person name="Uchiyama I."/>
            <person name="Ito T."/>
            <person name="Fujiyama A."/>
            <person name="Inagaki F."/>
            <person name="Takami H."/>
        </authorList>
    </citation>
    <scope>NUCLEOTIDE SEQUENCE</scope>
    <source>
        <strain evidence="3">Expedition CK06-06</strain>
    </source>
</reference>
<dbReference type="InterPro" id="IPR029069">
    <property type="entry name" value="HotDog_dom_sf"/>
</dbReference>
<dbReference type="Gene3D" id="3.10.129.10">
    <property type="entry name" value="Hotdog Thioesterase"/>
    <property type="match status" value="1"/>
</dbReference>
<dbReference type="SUPFAM" id="SSF54637">
    <property type="entry name" value="Thioesterase/thiol ester dehydrase-isomerase"/>
    <property type="match status" value="1"/>
</dbReference>
<dbReference type="PANTHER" id="PTHR43437">
    <property type="entry name" value="HYDROXYACYL-THIOESTER DEHYDRATASE TYPE 2, MITOCHONDRIAL-RELATED"/>
    <property type="match status" value="1"/>
</dbReference>
<evidence type="ECO:0000313" key="3">
    <source>
        <dbReference type="EMBL" id="GAI19796.1"/>
    </source>
</evidence>
<accession>X1MP29</accession>
<dbReference type="InterPro" id="IPR002539">
    <property type="entry name" value="MaoC-like_dom"/>
</dbReference>
<dbReference type="PANTHER" id="PTHR43437:SF3">
    <property type="entry name" value="HYDROXYACYL-THIOESTER DEHYDRATASE TYPE 2, MITOCHONDRIAL"/>
    <property type="match status" value="1"/>
</dbReference>
<keyword evidence="1" id="KW-0472">Membrane</keyword>